<gene>
    <name evidence="1" type="ORF">AALO17_11820</name>
</gene>
<evidence type="ECO:0000313" key="2">
    <source>
        <dbReference type="Proteomes" id="UP000069771"/>
    </source>
</evidence>
<evidence type="ECO:0000313" key="1">
    <source>
        <dbReference type="EMBL" id="AMK54316.1"/>
    </source>
</evidence>
<accession>A0A140DUI9</accession>
<sequence length="42" mass="4300">MGAACRIPAATNKQACSGTGSGLPDRFAACGPWDGFENGRKE</sequence>
<dbReference type="EMBL" id="CP011391">
    <property type="protein sequence ID" value="AMK54316.1"/>
    <property type="molecule type" value="Genomic_DNA"/>
</dbReference>
<dbReference type="Proteomes" id="UP000069771">
    <property type="component" value="Chromosome"/>
</dbReference>
<reference evidence="1 2" key="1">
    <citation type="journal article" date="2016" name="Gut Pathog.">
        <title>Whole genome sequencing of "Faecalibaculum rodentium" ALO17, isolated from C57BL/6J laboratory mouse feces.</title>
        <authorList>
            <person name="Lim S."/>
            <person name="Chang D.H."/>
            <person name="Ahn S."/>
            <person name="Kim B.C."/>
        </authorList>
    </citation>
    <scope>NUCLEOTIDE SEQUENCE [LARGE SCALE GENOMIC DNA]</scope>
    <source>
        <strain evidence="1 2">Alo17</strain>
    </source>
</reference>
<proteinExistence type="predicted"/>
<protein>
    <submittedName>
        <fullName evidence="1">Uncharacterized protein</fullName>
    </submittedName>
</protein>
<name>A0A140DUI9_9FIRM</name>
<dbReference type="STRING" id="1702221.AALO17_11820"/>
<keyword evidence="2" id="KW-1185">Reference proteome</keyword>
<dbReference type="AlphaFoldDB" id="A0A140DUI9"/>
<organism evidence="1 2">
    <name type="scientific">Faecalibaculum rodentium</name>
    <dbReference type="NCBI Taxonomy" id="1702221"/>
    <lineage>
        <taxon>Bacteria</taxon>
        <taxon>Bacillati</taxon>
        <taxon>Bacillota</taxon>
        <taxon>Erysipelotrichia</taxon>
        <taxon>Erysipelotrichales</taxon>
        <taxon>Erysipelotrichaceae</taxon>
        <taxon>Faecalibaculum</taxon>
    </lineage>
</organism>
<dbReference type="KEGG" id="fro:AALO17_11820"/>